<proteinExistence type="predicted"/>
<evidence type="ECO:0000313" key="2">
    <source>
        <dbReference type="Proteomes" id="UP001283361"/>
    </source>
</evidence>
<name>A0AAE0XE40_9GAST</name>
<organism evidence="1 2">
    <name type="scientific">Elysia crispata</name>
    <name type="common">lettuce slug</name>
    <dbReference type="NCBI Taxonomy" id="231223"/>
    <lineage>
        <taxon>Eukaryota</taxon>
        <taxon>Metazoa</taxon>
        <taxon>Spiralia</taxon>
        <taxon>Lophotrochozoa</taxon>
        <taxon>Mollusca</taxon>
        <taxon>Gastropoda</taxon>
        <taxon>Heterobranchia</taxon>
        <taxon>Euthyneura</taxon>
        <taxon>Panpulmonata</taxon>
        <taxon>Sacoglossa</taxon>
        <taxon>Placobranchoidea</taxon>
        <taxon>Plakobranchidae</taxon>
        <taxon>Elysia</taxon>
    </lineage>
</organism>
<accession>A0AAE0XE40</accession>
<comment type="caution">
    <text evidence="1">The sequence shown here is derived from an EMBL/GenBank/DDBJ whole genome shotgun (WGS) entry which is preliminary data.</text>
</comment>
<sequence length="74" mass="8706">MFWLTVNSSLSRYCDKPQASGLNDYILLQKLKEKSKLIRLVWERIRRANVLLELNISDFSSKTTKLKTDQRCSN</sequence>
<keyword evidence="2" id="KW-1185">Reference proteome</keyword>
<dbReference type="EMBL" id="JAWDGP010008105">
    <property type="protein sequence ID" value="KAK3691048.1"/>
    <property type="molecule type" value="Genomic_DNA"/>
</dbReference>
<dbReference type="Proteomes" id="UP001283361">
    <property type="component" value="Unassembled WGS sequence"/>
</dbReference>
<dbReference type="AlphaFoldDB" id="A0AAE0XE40"/>
<evidence type="ECO:0000313" key="1">
    <source>
        <dbReference type="EMBL" id="KAK3691048.1"/>
    </source>
</evidence>
<protein>
    <submittedName>
        <fullName evidence="1">Uncharacterized protein</fullName>
    </submittedName>
</protein>
<gene>
    <name evidence="1" type="ORF">RRG08_049352</name>
</gene>
<reference evidence="1" key="1">
    <citation type="journal article" date="2023" name="G3 (Bethesda)">
        <title>A reference genome for the long-term kleptoplast-retaining sea slug Elysia crispata morphotype clarki.</title>
        <authorList>
            <person name="Eastman K.E."/>
            <person name="Pendleton A.L."/>
            <person name="Shaikh M.A."/>
            <person name="Suttiyut T."/>
            <person name="Ogas R."/>
            <person name="Tomko P."/>
            <person name="Gavelis G."/>
            <person name="Widhalm J.R."/>
            <person name="Wisecaver J.H."/>
        </authorList>
    </citation>
    <scope>NUCLEOTIDE SEQUENCE</scope>
    <source>
        <strain evidence="1">ECLA1</strain>
    </source>
</reference>